<evidence type="ECO:0000313" key="1">
    <source>
        <dbReference type="EMBL" id="AGA18488.1"/>
    </source>
</evidence>
<evidence type="ECO:0008006" key="2">
    <source>
        <dbReference type="Google" id="ProtNLM"/>
    </source>
</evidence>
<reference evidence="1" key="1">
    <citation type="journal article" date="2013" name="ISME J.">
        <title>Previously unknown and highly divergent ssDNA viruses populate the oceans.</title>
        <authorList>
            <person name="Labonte J.M."/>
            <person name="Suttle C.A."/>
        </authorList>
    </citation>
    <scope>NUCLEOTIDE SEQUENCE</scope>
</reference>
<dbReference type="EMBL" id="JX904668">
    <property type="protein sequence ID" value="AGA18488.1"/>
    <property type="molecule type" value="Genomic_DNA"/>
</dbReference>
<protein>
    <recommendedName>
        <fullName evidence="2">Capsid protein</fullName>
    </recommendedName>
</protein>
<organism evidence="1">
    <name type="scientific">uncultured marine virus</name>
    <dbReference type="NCBI Taxonomy" id="186617"/>
    <lineage>
        <taxon>Viruses</taxon>
        <taxon>environmental samples</taxon>
    </lineage>
</organism>
<sequence>MPYVPNRRKRSFKRKRNQTKLLRDQTYIQRTTDGAPQNQMSRYFTDFNPFPAVHYATLRYVTKIALTPPSPSQAATHFFRANSIHDPDYSGLTFGGQPYGHDTYMSIYNHYQVLRSTITVQGNPSTNQPSPGIGIMLNDDSNIIEDEARQLCAMKGSSYMMQGINGNVTVKRSFNTKYMQNKHTQCAPFGSDVADPMFFVVFSMDDSDTTKILYAYVTINYHVKMWELRDLSST</sequence>
<proteinExistence type="predicted"/>
<accession>S4TF70</accession>
<name>S4TF70_9VIRU</name>